<dbReference type="Pfam" id="PF03099">
    <property type="entry name" value="BPL_LplA_LipB"/>
    <property type="match status" value="1"/>
</dbReference>
<evidence type="ECO:0000256" key="1">
    <source>
        <dbReference type="ARBA" id="ARBA00022598"/>
    </source>
</evidence>
<keyword evidence="1" id="KW-0436">Ligase</keyword>
<protein>
    <submittedName>
        <fullName evidence="3">Putative biotin-(Acetyl-CoA carboxylase) synthetase</fullName>
    </submittedName>
</protein>
<name>A0A0P7AF11_9FLAO</name>
<dbReference type="GO" id="GO:0004077">
    <property type="term" value="F:biotin--[biotin carboxyl-carrier protein] ligase activity"/>
    <property type="evidence" value="ECO:0007669"/>
    <property type="project" value="InterPro"/>
</dbReference>
<dbReference type="PANTHER" id="PTHR12835">
    <property type="entry name" value="BIOTIN PROTEIN LIGASE"/>
    <property type="match status" value="1"/>
</dbReference>
<dbReference type="AlphaFoldDB" id="A0A0P7AF11"/>
<feature type="domain" description="BPL/LPL catalytic" evidence="2">
    <location>
        <begin position="1"/>
        <end position="177"/>
    </location>
</feature>
<dbReference type="OrthoDB" id="9807064at2"/>
<dbReference type="InterPro" id="IPR045864">
    <property type="entry name" value="aa-tRNA-synth_II/BPL/LPL"/>
</dbReference>
<dbReference type="InterPro" id="IPR004408">
    <property type="entry name" value="Biotin_CoA_COase_ligase"/>
</dbReference>
<dbReference type="CDD" id="cd16442">
    <property type="entry name" value="BPL"/>
    <property type="match status" value="1"/>
</dbReference>
<gene>
    <name evidence="3" type="ORF">I595_2340</name>
</gene>
<sequence>MHIVKLDAIGSTNSYLKSLYTEKGAKDMTVVVTDTQTDGRGQRGAVWETEPGKNLTFSLLKYFSGLGVDEHAKLNCLVALAIFRVLQEWGIPNVRLKWPNDIMSGNQKICGILVENMLRGNEIASSIIGIGLNVNQTNFTNLPKATSIYLALGKAMDLEWALRTLIVGLRANLETISQQSWLDVRKSYEEVLYKKDRVSIFSCKDNAPFNGIIKGITRNGELKVLLEDDTIQHYAVKQIRLHS</sequence>
<evidence type="ECO:0000259" key="2">
    <source>
        <dbReference type="PROSITE" id="PS51733"/>
    </source>
</evidence>
<dbReference type="PANTHER" id="PTHR12835:SF5">
    <property type="entry name" value="BIOTIN--PROTEIN LIGASE"/>
    <property type="match status" value="1"/>
</dbReference>
<evidence type="ECO:0000313" key="4">
    <source>
        <dbReference type="Proteomes" id="UP000050280"/>
    </source>
</evidence>
<accession>A0A0P7AF11</accession>
<dbReference type="SUPFAM" id="SSF55681">
    <property type="entry name" value="Class II aaRS and biotin synthetases"/>
    <property type="match status" value="1"/>
</dbReference>
<dbReference type="GO" id="GO:0005737">
    <property type="term" value="C:cytoplasm"/>
    <property type="evidence" value="ECO:0007669"/>
    <property type="project" value="TreeGrafter"/>
</dbReference>
<proteinExistence type="predicted"/>
<dbReference type="Gene3D" id="3.30.930.10">
    <property type="entry name" value="Bira Bifunctional Protein, Domain 2"/>
    <property type="match status" value="1"/>
</dbReference>
<dbReference type="NCBIfam" id="TIGR00121">
    <property type="entry name" value="birA_ligase"/>
    <property type="match status" value="1"/>
</dbReference>
<reference evidence="3 4" key="1">
    <citation type="submission" date="2015-09" db="EMBL/GenBank/DDBJ databases">
        <title>Genome sequence of the marine flavobacterium Croceitalea dokdonensis DOKDO 023 that contains proton- and sodium-pumping rhodopsins.</title>
        <authorList>
            <person name="Kwon S.-K."/>
            <person name="Lee H.K."/>
            <person name="Kwak M.-J."/>
            <person name="Kim J.F."/>
        </authorList>
    </citation>
    <scope>NUCLEOTIDE SEQUENCE [LARGE SCALE GENOMIC DNA]</scope>
    <source>
        <strain evidence="3 4">DOKDO 023</strain>
    </source>
</reference>
<keyword evidence="4" id="KW-1185">Reference proteome</keyword>
<organism evidence="3 4">
    <name type="scientific">Croceitalea dokdonensis DOKDO 023</name>
    <dbReference type="NCBI Taxonomy" id="1300341"/>
    <lineage>
        <taxon>Bacteria</taxon>
        <taxon>Pseudomonadati</taxon>
        <taxon>Bacteroidota</taxon>
        <taxon>Flavobacteriia</taxon>
        <taxon>Flavobacteriales</taxon>
        <taxon>Flavobacteriaceae</taxon>
        <taxon>Croceitalea</taxon>
    </lineage>
</organism>
<dbReference type="InterPro" id="IPR004143">
    <property type="entry name" value="BPL_LPL_catalytic"/>
</dbReference>
<dbReference type="RefSeq" id="WP_054559397.1">
    <property type="nucleotide sequence ID" value="NZ_LDJX01000004.1"/>
</dbReference>
<dbReference type="Proteomes" id="UP000050280">
    <property type="component" value="Unassembled WGS sequence"/>
</dbReference>
<dbReference type="STRING" id="1300341.I595_2340"/>
<evidence type="ECO:0000313" key="3">
    <source>
        <dbReference type="EMBL" id="KPM31840.1"/>
    </source>
</evidence>
<dbReference type="EMBL" id="LDJX01000004">
    <property type="protein sequence ID" value="KPM31840.1"/>
    <property type="molecule type" value="Genomic_DNA"/>
</dbReference>
<comment type="caution">
    <text evidence="3">The sequence shown here is derived from an EMBL/GenBank/DDBJ whole genome shotgun (WGS) entry which is preliminary data.</text>
</comment>
<dbReference type="PATRIC" id="fig|1300341.3.peg.2507"/>
<dbReference type="PROSITE" id="PS51733">
    <property type="entry name" value="BPL_LPL_CATALYTIC"/>
    <property type="match status" value="1"/>
</dbReference>